<gene>
    <name evidence="2" type="ORF">Lnau_1703</name>
</gene>
<feature type="compositionally biased region" description="Basic and acidic residues" evidence="1">
    <location>
        <begin position="213"/>
        <end position="238"/>
    </location>
</feature>
<feature type="region of interest" description="Disordered" evidence="1">
    <location>
        <begin position="138"/>
        <end position="238"/>
    </location>
</feature>
<accession>A0A0W0WWP8</accession>
<organism evidence="2 3">
    <name type="scientific">Legionella nautarum</name>
    <dbReference type="NCBI Taxonomy" id="45070"/>
    <lineage>
        <taxon>Bacteria</taxon>
        <taxon>Pseudomonadati</taxon>
        <taxon>Pseudomonadota</taxon>
        <taxon>Gammaproteobacteria</taxon>
        <taxon>Legionellales</taxon>
        <taxon>Legionellaceae</taxon>
        <taxon>Legionella</taxon>
    </lineage>
</organism>
<evidence type="ECO:0000313" key="2">
    <source>
        <dbReference type="EMBL" id="KTD36719.1"/>
    </source>
</evidence>
<dbReference type="RefSeq" id="WP_058504688.1">
    <property type="nucleotide sequence ID" value="NZ_CAAAIF010000006.1"/>
</dbReference>
<evidence type="ECO:0000313" key="3">
    <source>
        <dbReference type="Proteomes" id="UP000054725"/>
    </source>
</evidence>
<proteinExistence type="predicted"/>
<keyword evidence="3" id="KW-1185">Reference proteome</keyword>
<reference evidence="2 3" key="1">
    <citation type="submission" date="2015-11" db="EMBL/GenBank/DDBJ databases">
        <title>Genomic analysis of 38 Legionella species identifies large and diverse effector repertoires.</title>
        <authorList>
            <person name="Burstein D."/>
            <person name="Amaro F."/>
            <person name="Zusman T."/>
            <person name="Lifshitz Z."/>
            <person name="Cohen O."/>
            <person name="Gilbert J.A."/>
            <person name="Pupko T."/>
            <person name="Shuman H.A."/>
            <person name="Segal G."/>
        </authorList>
    </citation>
    <scope>NUCLEOTIDE SEQUENCE [LARGE SCALE GENOMIC DNA]</scope>
    <source>
        <strain evidence="2 3">ATCC 49506</strain>
    </source>
</reference>
<name>A0A0W0WWP8_9GAMM</name>
<protein>
    <submittedName>
        <fullName evidence="2">Uncharacterized protein</fullName>
    </submittedName>
</protein>
<dbReference type="EMBL" id="LNYO01000013">
    <property type="protein sequence ID" value="KTD36719.1"/>
    <property type="molecule type" value="Genomic_DNA"/>
</dbReference>
<sequence>MYTLEELSRKQDELETYLKTWEKEYPGKDQLASLIFRQKNVLELLKRMKKTMSSTGIDRDSINQYYSLVLSTYYKDYQLQQQSLAAYLKLTSFSLELQKAVVNYYLPDIYPPEQEIAARVPAQPQPTFFQSTEFKIQASNPQSYPSRIEPTEPAPTSSRKRKTCEPEAYNPFMSSNPYQFKTFNPPSKTPKLNTTSAHARQQSNASKQQRNNITERLERLQDELTRMREEDQPHFLVP</sequence>
<evidence type="ECO:0000256" key="1">
    <source>
        <dbReference type="SAM" id="MobiDB-lite"/>
    </source>
</evidence>
<feature type="compositionally biased region" description="Polar residues" evidence="1">
    <location>
        <begin position="172"/>
        <end position="212"/>
    </location>
</feature>
<dbReference type="AlphaFoldDB" id="A0A0W0WWP8"/>
<dbReference type="PATRIC" id="fig|45070.6.peg.1784"/>
<dbReference type="Proteomes" id="UP000054725">
    <property type="component" value="Unassembled WGS sequence"/>
</dbReference>
<comment type="caution">
    <text evidence="2">The sequence shown here is derived from an EMBL/GenBank/DDBJ whole genome shotgun (WGS) entry which is preliminary data.</text>
</comment>